<dbReference type="PANTHER" id="PTHR33393:SF12">
    <property type="entry name" value="CAPSULE BIOSYNTHESIS PROTEIN CAPA"/>
    <property type="match status" value="1"/>
</dbReference>
<dbReference type="RefSeq" id="WP_249282488.1">
    <property type="nucleotide sequence ID" value="NZ_JACRST010000005.1"/>
</dbReference>
<dbReference type="CDD" id="cd07381">
    <property type="entry name" value="MPP_CapA"/>
    <property type="match status" value="1"/>
</dbReference>
<dbReference type="InterPro" id="IPR052169">
    <property type="entry name" value="CW_Biosynth-Accessory"/>
</dbReference>
<dbReference type="SMART" id="SM00854">
    <property type="entry name" value="PGA_cap"/>
    <property type="match status" value="1"/>
</dbReference>
<feature type="chain" id="PRO_5038897676" evidence="3">
    <location>
        <begin position="21"/>
        <end position="396"/>
    </location>
</feature>
<comment type="similarity">
    <text evidence="1">Belongs to the CapA family.</text>
</comment>
<dbReference type="Pfam" id="PF09587">
    <property type="entry name" value="PGA_cap"/>
    <property type="match status" value="1"/>
</dbReference>
<comment type="caution">
    <text evidence="5">The sequence shown here is derived from an EMBL/GenBank/DDBJ whole genome shotgun (WGS) entry which is preliminary data.</text>
</comment>
<feature type="signal peptide" evidence="3">
    <location>
        <begin position="1"/>
        <end position="20"/>
    </location>
</feature>
<dbReference type="AlphaFoldDB" id="A0A926I3J0"/>
<proteinExistence type="inferred from homology"/>
<dbReference type="InterPro" id="IPR019079">
    <property type="entry name" value="Capsule_synth_CapA"/>
</dbReference>
<gene>
    <name evidence="5" type="ORF">H8711_05610</name>
</gene>
<evidence type="ECO:0000313" key="6">
    <source>
        <dbReference type="Proteomes" id="UP000653127"/>
    </source>
</evidence>
<evidence type="ECO:0000256" key="3">
    <source>
        <dbReference type="SAM" id="SignalP"/>
    </source>
</evidence>
<organism evidence="5 6">
    <name type="scientific">Ligaoa zhengdingensis</name>
    <dbReference type="NCBI Taxonomy" id="2763658"/>
    <lineage>
        <taxon>Bacteria</taxon>
        <taxon>Bacillati</taxon>
        <taxon>Bacillota</taxon>
        <taxon>Clostridia</taxon>
        <taxon>Eubacteriales</taxon>
        <taxon>Oscillospiraceae</taxon>
        <taxon>Ligaoa</taxon>
    </lineage>
</organism>
<feature type="region of interest" description="Disordered" evidence="2">
    <location>
        <begin position="25"/>
        <end position="44"/>
    </location>
</feature>
<dbReference type="Proteomes" id="UP000653127">
    <property type="component" value="Unassembled WGS sequence"/>
</dbReference>
<dbReference type="EMBL" id="JACRST010000005">
    <property type="protein sequence ID" value="MBC8546409.1"/>
    <property type="molecule type" value="Genomic_DNA"/>
</dbReference>
<evidence type="ECO:0000313" key="5">
    <source>
        <dbReference type="EMBL" id="MBC8546409.1"/>
    </source>
</evidence>
<feature type="domain" description="Capsule synthesis protein CapA" evidence="4">
    <location>
        <begin position="52"/>
        <end position="301"/>
    </location>
</feature>
<name>A0A926I3J0_9FIRM</name>
<accession>A0A926I3J0</accession>
<dbReference type="SUPFAM" id="SSF56300">
    <property type="entry name" value="Metallo-dependent phosphatases"/>
    <property type="match status" value="1"/>
</dbReference>
<keyword evidence="6" id="KW-1185">Reference proteome</keyword>
<evidence type="ECO:0000256" key="1">
    <source>
        <dbReference type="ARBA" id="ARBA00005662"/>
    </source>
</evidence>
<keyword evidence="3" id="KW-0732">Signal</keyword>
<dbReference type="Gene3D" id="3.60.21.10">
    <property type="match status" value="1"/>
</dbReference>
<dbReference type="InterPro" id="IPR029052">
    <property type="entry name" value="Metallo-depent_PP-like"/>
</dbReference>
<evidence type="ECO:0000259" key="4">
    <source>
        <dbReference type="SMART" id="SM00854"/>
    </source>
</evidence>
<sequence>MKRFFAVLCVALLMVLYRGGAELPAGPPQPSEPNGEQPAPEPEIAPAPLTATLAAVGDDLIHDVIYQQAAARAPDGGYDFLPAYQRVQNEIASADLAVINQETPLAGSLPPSSYPQFNTPPALAQTLCELGFDVANLANNHILDQGKDGLVQTVELLRGVDGITPAGVYLDDWEYSHPPVVERGGIRFAFLGFTQHTNAPRLTGADAGTIVYTDEADAIRRQIATAHRLADVVVVSVHWGEENSSDPTPYQRSIAQMLAEAGADLVFGSHPHRLQPVEWLSGREGRRTLVFYSLGNFISAQLEPANLVGGVAHVTVTKDPQTGEVALTDPYMTFVVTHYGAGFRQLELYPLEEYTDELAARHGVPLSPGERFDRAWIERLIAVSIDSRFTGISTDR</sequence>
<dbReference type="PANTHER" id="PTHR33393">
    <property type="entry name" value="POLYGLUTAMINE SYNTHESIS ACCESSORY PROTEIN RV0574C-RELATED"/>
    <property type="match status" value="1"/>
</dbReference>
<evidence type="ECO:0000256" key="2">
    <source>
        <dbReference type="SAM" id="MobiDB-lite"/>
    </source>
</evidence>
<protein>
    <submittedName>
        <fullName evidence="5">CapA family protein</fullName>
    </submittedName>
</protein>
<reference evidence="5" key="1">
    <citation type="submission" date="2020-08" db="EMBL/GenBank/DDBJ databases">
        <title>Genome public.</title>
        <authorList>
            <person name="Liu C."/>
            <person name="Sun Q."/>
        </authorList>
    </citation>
    <scope>NUCLEOTIDE SEQUENCE</scope>
    <source>
        <strain evidence="5">NSJ-31</strain>
    </source>
</reference>